<feature type="compositionally biased region" description="Polar residues" evidence="1">
    <location>
        <begin position="433"/>
        <end position="446"/>
    </location>
</feature>
<reference evidence="2 3" key="1">
    <citation type="submission" date="2020-08" db="EMBL/GenBank/DDBJ databases">
        <title>Genomic Encyclopedia of Type Strains, Phase IV (KMG-IV): sequencing the most valuable type-strain genomes for metagenomic binning, comparative biology and taxonomic classification.</title>
        <authorList>
            <person name="Goeker M."/>
        </authorList>
    </citation>
    <scope>NUCLEOTIDE SEQUENCE [LARGE SCALE GENOMIC DNA]</scope>
    <source>
        <strain evidence="2 3">DSM 103725</strain>
    </source>
</reference>
<dbReference type="EMBL" id="JACHGY010000001">
    <property type="protein sequence ID" value="MBB6428960.1"/>
    <property type="molecule type" value="Genomic_DNA"/>
</dbReference>
<dbReference type="RefSeq" id="WP_184676552.1">
    <property type="nucleotide sequence ID" value="NZ_JACHGY010000001.1"/>
</dbReference>
<accession>A0A7X0H487</accession>
<protein>
    <recommendedName>
        <fullName evidence="4">WG containing repeat-containing protein</fullName>
    </recommendedName>
</protein>
<evidence type="ECO:0000256" key="1">
    <source>
        <dbReference type="SAM" id="MobiDB-lite"/>
    </source>
</evidence>
<dbReference type="InterPro" id="IPR032774">
    <property type="entry name" value="WG_beta_rep"/>
</dbReference>
<gene>
    <name evidence="2" type="ORF">HNQ40_000766</name>
</gene>
<evidence type="ECO:0008006" key="4">
    <source>
        <dbReference type="Google" id="ProtNLM"/>
    </source>
</evidence>
<dbReference type="AlphaFoldDB" id="A0A7X0H487"/>
<dbReference type="Proteomes" id="UP000541810">
    <property type="component" value="Unassembled WGS sequence"/>
</dbReference>
<dbReference type="PANTHER" id="PTHR37841">
    <property type="entry name" value="GLR2918 PROTEIN"/>
    <property type="match status" value="1"/>
</dbReference>
<evidence type="ECO:0000313" key="2">
    <source>
        <dbReference type="EMBL" id="MBB6428960.1"/>
    </source>
</evidence>
<dbReference type="PANTHER" id="PTHR37841:SF1">
    <property type="entry name" value="DUF3298 DOMAIN-CONTAINING PROTEIN"/>
    <property type="match status" value="1"/>
</dbReference>
<organism evidence="2 3">
    <name type="scientific">Algisphaera agarilytica</name>
    <dbReference type="NCBI Taxonomy" id="1385975"/>
    <lineage>
        <taxon>Bacteria</taxon>
        <taxon>Pseudomonadati</taxon>
        <taxon>Planctomycetota</taxon>
        <taxon>Phycisphaerae</taxon>
        <taxon>Phycisphaerales</taxon>
        <taxon>Phycisphaeraceae</taxon>
        <taxon>Algisphaera</taxon>
    </lineage>
</organism>
<dbReference type="Pfam" id="PF14903">
    <property type="entry name" value="WG_beta_rep"/>
    <property type="match status" value="4"/>
</dbReference>
<sequence length="446" mass="50496">MPDTPIEDAVELLPIQVYGYWGYANREGSVIVPPMYEWTDYFYLLRSTVYETGGSRGRSYPWYAWRARYIEEGNKTKWLTATTQVVQSGKVARSPTGSDVTKSGSSLPGIDRIMDGLYRGSIPNENGAQKYAYRSRSSNGFKTEPIYDGLLREGDGMIAFQQDDLCGFMRNGGKVVIPAEYAEVTAFSDGYAAVREPENEGGRWGYIDKRGEMVFFDRKGELEELRGFSDGMSAVRVKGKWGFLTQGFKPRVKPKYDEVRDFSNGLAAVFRDGTWSYIDKKGRVVAKGFEEAYDFGDTDRLDQGAQHDDKKAVAPALVKQDGLYGFIDRRGRWQIKPQYAAALPFYRGVARVSMGHETFGYIDQTGEIIWDPRPAMSEGMRNWKMGRVFNDGEPNPLFWRGVSADPEEPAEPYPFELHIERRLPLQKPFFTPKPSSKYNSGTADKV</sequence>
<dbReference type="SUPFAM" id="SSF69360">
    <property type="entry name" value="Cell wall binding repeat"/>
    <property type="match status" value="1"/>
</dbReference>
<proteinExistence type="predicted"/>
<feature type="region of interest" description="Disordered" evidence="1">
    <location>
        <begin position="427"/>
        <end position="446"/>
    </location>
</feature>
<evidence type="ECO:0000313" key="3">
    <source>
        <dbReference type="Proteomes" id="UP000541810"/>
    </source>
</evidence>
<name>A0A7X0H487_9BACT</name>
<keyword evidence="3" id="KW-1185">Reference proteome</keyword>
<comment type="caution">
    <text evidence="2">The sequence shown here is derived from an EMBL/GenBank/DDBJ whole genome shotgun (WGS) entry which is preliminary data.</text>
</comment>